<name>A0A0J7KKF6_LASNI</name>
<comment type="caution">
    <text evidence="2">The sequence shown here is derived from an EMBL/GenBank/DDBJ whole genome shotgun (WGS) entry which is preliminary data.</text>
</comment>
<reference evidence="2 3" key="1">
    <citation type="submission" date="2015-04" db="EMBL/GenBank/DDBJ databases">
        <title>Lasius niger genome sequencing.</title>
        <authorList>
            <person name="Konorov E.A."/>
            <person name="Nikitin M.A."/>
            <person name="Kirill M.V."/>
            <person name="Chang P."/>
        </authorList>
    </citation>
    <scope>NUCLEOTIDE SEQUENCE [LARGE SCALE GENOMIC DNA]</scope>
    <source>
        <tissue evidence="2">Whole</tissue>
    </source>
</reference>
<keyword evidence="2" id="KW-0645">Protease</keyword>
<dbReference type="Proteomes" id="UP000036403">
    <property type="component" value="Unassembled WGS sequence"/>
</dbReference>
<evidence type="ECO:0000313" key="2">
    <source>
        <dbReference type="EMBL" id="KMQ90772.1"/>
    </source>
</evidence>
<evidence type="ECO:0000313" key="3">
    <source>
        <dbReference type="Proteomes" id="UP000036403"/>
    </source>
</evidence>
<keyword evidence="2" id="KW-0378">Hydrolase</keyword>
<keyword evidence="3" id="KW-1185">Reference proteome</keyword>
<dbReference type="GO" id="GO:0004177">
    <property type="term" value="F:aminopeptidase activity"/>
    <property type="evidence" value="ECO:0007669"/>
    <property type="project" value="UniProtKB-KW"/>
</dbReference>
<gene>
    <name evidence="2" type="ORF">RF55_9436</name>
</gene>
<accession>A0A0J7KKF6</accession>
<feature type="region of interest" description="Disordered" evidence="1">
    <location>
        <begin position="1"/>
        <end position="73"/>
    </location>
</feature>
<dbReference type="PaxDb" id="67767-A0A0J7KKF6"/>
<feature type="compositionally biased region" description="Low complexity" evidence="1">
    <location>
        <begin position="1"/>
        <end position="19"/>
    </location>
</feature>
<evidence type="ECO:0000256" key="1">
    <source>
        <dbReference type="SAM" id="MobiDB-lite"/>
    </source>
</evidence>
<dbReference type="EMBL" id="LBMM01006244">
    <property type="protein sequence ID" value="KMQ90772.1"/>
    <property type="molecule type" value="Genomic_DNA"/>
</dbReference>
<keyword evidence="2" id="KW-0031">Aminopeptidase</keyword>
<dbReference type="AlphaFoldDB" id="A0A0J7KKF6"/>
<organism evidence="2 3">
    <name type="scientific">Lasius niger</name>
    <name type="common">Black garden ant</name>
    <dbReference type="NCBI Taxonomy" id="67767"/>
    <lineage>
        <taxon>Eukaryota</taxon>
        <taxon>Metazoa</taxon>
        <taxon>Ecdysozoa</taxon>
        <taxon>Arthropoda</taxon>
        <taxon>Hexapoda</taxon>
        <taxon>Insecta</taxon>
        <taxon>Pterygota</taxon>
        <taxon>Neoptera</taxon>
        <taxon>Endopterygota</taxon>
        <taxon>Hymenoptera</taxon>
        <taxon>Apocrita</taxon>
        <taxon>Aculeata</taxon>
        <taxon>Formicoidea</taxon>
        <taxon>Formicidae</taxon>
        <taxon>Formicinae</taxon>
        <taxon>Lasius</taxon>
        <taxon>Lasius</taxon>
    </lineage>
</organism>
<sequence>MSTLQQTCTSTATPTTSTAFEVPAAIERSERSPSMFSVESSHRSTTRTPPETNADRDKCFTPRKKQRNLESEKIEQTLLSLSTQLSDRMNNPSHLVAKSRTKNIKDVEDKFTDFIAAELQNMPQELRKKKKKRIIDILWTTED</sequence>
<proteinExistence type="predicted"/>
<protein>
    <submittedName>
        <fullName evidence="2">Aminopeptidase n</fullName>
    </submittedName>
</protein>